<evidence type="ECO:0000313" key="2">
    <source>
        <dbReference type="EMBL" id="SSC68090.1"/>
    </source>
</evidence>
<keyword evidence="3" id="KW-1185">Reference proteome</keyword>
<dbReference type="Proteomes" id="UP000254764">
    <property type="component" value="Unassembled WGS sequence"/>
</dbReference>
<proteinExistence type="predicted"/>
<evidence type="ECO:0000256" key="1">
    <source>
        <dbReference type="SAM" id="MobiDB-lite"/>
    </source>
</evidence>
<feature type="compositionally biased region" description="Polar residues" evidence="1">
    <location>
        <begin position="1"/>
        <end position="10"/>
    </location>
</feature>
<evidence type="ECO:0000313" key="3">
    <source>
        <dbReference type="Proteomes" id="UP000254764"/>
    </source>
</evidence>
<protein>
    <submittedName>
        <fullName evidence="2">Uncharacterized protein</fullName>
    </submittedName>
</protein>
<name>A0A376AK81_9HYPH</name>
<dbReference type="EMBL" id="UEYP01000006">
    <property type="protein sequence ID" value="SSC68090.1"/>
    <property type="molecule type" value="Genomic_DNA"/>
</dbReference>
<dbReference type="AlphaFoldDB" id="A0A376AK81"/>
<sequence>MQSPNGQKPHNPSPFPSPCCRKDTNTTSRPASRLPLVKKPLMKKALSTR</sequence>
<gene>
    <name evidence="2" type="ORF">RHIZ70_3798</name>
</gene>
<organism evidence="2 3">
    <name type="scientific">Ciceribacter selenitireducens ATCC BAA-1503</name>
    <dbReference type="NCBI Taxonomy" id="1336235"/>
    <lineage>
        <taxon>Bacteria</taxon>
        <taxon>Pseudomonadati</taxon>
        <taxon>Pseudomonadota</taxon>
        <taxon>Alphaproteobacteria</taxon>
        <taxon>Hyphomicrobiales</taxon>
        <taxon>Rhizobiaceae</taxon>
        <taxon>Ciceribacter</taxon>
    </lineage>
</organism>
<reference evidence="3" key="1">
    <citation type="submission" date="2018-07" db="EMBL/GenBank/DDBJ databases">
        <authorList>
            <person name="Peiro R."/>
            <person name="Begona"/>
            <person name="Cbmso G."/>
            <person name="Lopez M."/>
            <person name="Gonzalez S."/>
        </authorList>
    </citation>
    <scope>NUCLEOTIDE SEQUENCE [LARGE SCALE GENOMIC DNA]</scope>
</reference>
<accession>A0A376AK81</accession>
<feature type="region of interest" description="Disordered" evidence="1">
    <location>
        <begin position="1"/>
        <end position="49"/>
    </location>
</feature>